<dbReference type="EMBL" id="ML122267">
    <property type="protein sequence ID" value="RPD60054.1"/>
    <property type="molecule type" value="Genomic_DNA"/>
</dbReference>
<proteinExistence type="predicted"/>
<gene>
    <name evidence="1" type="ORF">L227DRAFT_575591</name>
</gene>
<evidence type="ECO:0000313" key="1">
    <source>
        <dbReference type="EMBL" id="RPD60054.1"/>
    </source>
</evidence>
<name>A0A5C2SA98_9APHY</name>
<sequence>MSIGEDKLNGDRAKVNLPRLLWPLHPSSPTLALASEPLRHLGHPFYAKTTVWDDVSRRPISRWRTTLSRWSTFTGPFGG</sequence>
<reference evidence="1" key="1">
    <citation type="journal article" date="2018" name="Genome Biol. Evol.">
        <title>Genomics and development of Lentinus tigrinus, a white-rot wood-decaying mushroom with dimorphic fruiting bodies.</title>
        <authorList>
            <person name="Wu B."/>
            <person name="Xu Z."/>
            <person name="Knudson A."/>
            <person name="Carlson A."/>
            <person name="Chen N."/>
            <person name="Kovaka S."/>
            <person name="LaButti K."/>
            <person name="Lipzen A."/>
            <person name="Pennachio C."/>
            <person name="Riley R."/>
            <person name="Schakwitz W."/>
            <person name="Umezawa K."/>
            <person name="Ohm R.A."/>
            <person name="Grigoriev I.V."/>
            <person name="Nagy L.G."/>
            <person name="Gibbons J."/>
            <person name="Hibbett D."/>
        </authorList>
    </citation>
    <scope>NUCLEOTIDE SEQUENCE [LARGE SCALE GENOMIC DNA]</scope>
    <source>
        <strain evidence="1">ALCF2SS1-6</strain>
    </source>
</reference>
<dbReference type="Proteomes" id="UP000313359">
    <property type="component" value="Unassembled WGS sequence"/>
</dbReference>
<protein>
    <submittedName>
        <fullName evidence="1">Uncharacterized protein</fullName>
    </submittedName>
</protein>
<evidence type="ECO:0000313" key="2">
    <source>
        <dbReference type="Proteomes" id="UP000313359"/>
    </source>
</evidence>
<dbReference type="AlphaFoldDB" id="A0A5C2SA98"/>
<organism evidence="1 2">
    <name type="scientific">Lentinus tigrinus ALCF2SS1-6</name>
    <dbReference type="NCBI Taxonomy" id="1328759"/>
    <lineage>
        <taxon>Eukaryota</taxon>
        <taxon>Fungi</taxon>
        <taxon>Dikarya</taxon>
        <taxon>Basidiomycota</taxon>
        <taxon>Agaricomycotina</taxon>
        <taxon>Agaricomycetes</taxon>
        <taxon>Polyporales</taxon>
        <taxon>Polyporaceae</taxon>
        <taxon>Lentinus</taxon>
    </lineage>
</organism>
<accession>A0A5C2SA98</accession>
<keyword evidence="2" id="KW-1185">Reference proteome</keyword>